<dbReference type="EMBL" id="CP007739">
    <property type="protein sequence ID" value="AIE60489.1"/>
    <property type="molecule type" value="Genomic_DNA"/>
</dbReference>
<feature type="transmembrane region" description="Helical" evidence="3">
    <location>
        <begin position="182"/>
        <end position="203"/>
    </location>
</feature>
<organism evidence="5 6">
    <name type="scientific">Bacillus methanolicus (strain MGA3 / ATCC 53907)</name>
    <dbReference type="NCBI Taxonomy" id="796606"/>
    <lineage>
        <taxon>Bacteria</taxon>
        <taxon>Bacillati</taxon>
        <taxon>Bacillota</taxon>
        <taxon>Bacilli</taxon>
        <taxon>Bacillales</taxon>
        <taxon>Bacillaceae</taxon>
        <taxon>Bacillus</taxon>
    </lineage>
</organism>
<feature type="domain" description="EamA" evidence="4">
    <location>
        <begin position="154"/>
        <end position="287"/>
    </location>
</feature>
<keyword evidence="6" id="KW-1185">Reference proteome</keyword>
<dbReference type="GO" id="GO:0016020">
    <property type="term" value="C:membrane"/>
    <property type="evidence" value="ECO:0007669"/>
    <property type="project" value="InterPro"/>
</dbReference>
<evidence type="ECO:0000256" key="3">
    <source>
        <dbReference type="SAM" id="Phobius"/>
    </source>
</evidence>
<reference evidence="5 6" key="1">
    <citation type="journal article" date="2015" name="BMC Genomics">
        <title>Transcriptome analysis of thermophilic methylotrophic Bacillus methanolicus MGA3 using RNA-sequencing provides detailed insights into its previously uncharted transcriptional landscape.</title>
        <authorList>
            <person name="Irla M."/>
            <person name="Neshat A."/>
            <person name="Brautaset T."/>
            <person name="Ruckert C."/>
            <person name="Kalinowski J."/>
            <person name="Wendisch V.F."/>
        </authorList>
    </citation>
    <scope>NUCLEOTIDE SEQUENCE [LARGE SCALE GENOMIC DNA]</scope>
    <source>
        <strain evidence="6">MGA3 / ATCC 53907</strain>
    </source>
</reference>
<feature type="transmembrane region" description="Helical" evidence="3">
    <location>
        <begin position="245"/>
        <end position="264"/>
    </location>
</feature>
<protein>
    <recommendedName>
        <fullName evidence="4">EamA domain-containing protein</fullName>
    </recommendedName>
</protein>
<comment type="subcellular location">
    <subcellularLocation>
        <location evidence="1">Endomembrane system</location>
        <topology evidence="1">Multi-pass membrane protein</topology>
    </subcellularLocation>
</comment>
<feature type="domain" description="EamA" evidence="4">
    <location>
        <begin position="7"/>
        <end position="140"/>
    </location>
</feature>
<keyword evidence="3" id="KW-0812">Transmembrane</keyword>
<dbReference type="OrthoDB" id="6707571at2"/>
<evidence type="ECO:0000313" key="5">
    <source>
        <dbReference type="EMBL" id="AIE60489.1"/>
    </source>
</evidence>
<dbReference type="eggNOG" id="COG0697">
    <property type="taxonomic scope" value="Bacteria"/>
</dbReference>
<feature type="transmembrane region" description="Helical" evidence="3">
    <location>
        <begin position="270"/>
        <end position="288"/>
    </location>
</feature>
<dbReference type="KEGG" id="bmet:BMMGA3_10465"/>
<keyword evidence="3" id="KW-0472">Membrane</keyword>
<dbReference type="AlphaFoldDB" id="I3E9S1"/>
<evidence type="ECO:0000259" key="4">
    <source>
        <dbReference type="Pfam" id="PF00892"/>
    </source>
</evidence>
<feature type="transmembrane region" description="Helical" evidence="3">
    <location>
        <begin position="7"/>
        <end position="26"/>
    </location>
</feature>
<dbReference type="RefSeq" id="WP_004435149.1">
    <property type="nucleotide sequence ID" value="NZ_ADWW01000002.1"/>
</dbReference>
<dbReference type="InterPro" id="IPR000620">
    <property type="entry name" value="EamA_dom"/>
</dbReference>
<dbReference type="PANTHER" id="PTHR22911:SF79">
    <property type="entry name" value="MOBA-LIKE NTP TRANSFERASE DOMAIN-CONTAINING PROTEIN"/>
    <property type="match status" value="1"/>
</dbReference>
<dbReference type="Proteomes" id="UP000027602">
    <property type="component" value="Chromosome"/>
</dbReference>
<dbReference type="PANTHER" id="PTHR22911">
    <property type="entry name" value="ACYL-MALONYL CONDENSING ENZYME-RELATED"/>
    <property type="match status" value="1"/>
</dbReference>
<dbReference type="Pfam" id="PF00892">
    <property type="entry name" value="EamA"/>
    <property type="match status" value="2"/>
</dbReference>
<dbReference type="SUPFAM" id="SSF103481">
    <property type="entry name" value="Multidrug resistance efflux transporter EmrE"/>
    <property type="match status" value="2"/>
</dbReference>
<dbReference type="STRING" id="796606.BMMGA3_10465"/>
<keyword evidence="3" id="KW-1133">Transmembrane helix</keyword>
<gene>
    <name evidence="5" type="ORF">BMMGA3_10465</name>
</gene>
<sequence length="313" mass="34004">MKNYLPYFFIACGASLWGLIALFVRGLSSFGFTAMEIVTIRVTAATILLLVIGFIRFRSQMRISIKDLPMFFGTGILSIVFFNWCYFTAINYLPISLAVILLYTSPAFVAVLSFFFLKESLSVKKIIAVIGTISGCALISGLTGDSRQTISVLALLIGLGSGLGYALYSIFGKFALRKYPPFTVTLYTFVVAAIVLLPVVRLWEKSELLLNVNVLLYGGGLGLIPTVLAYFLYTWGLERTESSKAAVIATVEPIVATVLGVIFYNEKLTGLQIAGSLLILTSVIVVNLPTEIGNLQTLGKDGTENKKPASAKE</sequence>
<evidence type="ECO:0000256" key="2">
    <source>
        <dbReference type="ARBA" id="ARBA00007362"/>
    </source>
</evidence>
<proteinExistence type="inferred from homology"/>
<feature type="transmembrane region" description="Helical" evidence="3">
    <location>
        <begin position="95"/>
        <end position="117"/>
    </location>
</feature>
<feature type="transmembrane region" description="Helical" evidence="3">
    <location>
        <begin position="150"/>
        <end position="170"/>
    </location>
</feature>
<evidence type="ECO:0000313" key="6">
    <source>
        <dbReference type="Proteomes" id="UP000027602"/>
    </source>
</evidence>
<dbReference type="InterPro" id="IPR037185">
    <property type="entry name" value="EmrE-like"/>
</dbReference>
<feature type="transmembrane region" description="Helical" evidence="3">
    <location>
        <begin position="38"/>
        <end position="57"/>
    </location>
</feature>
<dbReference type="HOGENOM" id="CLU_033863_9_1_9"/>
<comment type="similarity">
    <text evidence="2">Belongs to the EamA transporter family.</text>
</comment>
<feature type="transmembrane region" description="Helical" evidence="3">
    <location>
        <begin position="69"/>
        <end position="89"/>
    </location>
</feature>
<accession>I3E9S1</accession>
<dbReference type="Gene3D" id="1.10.3730.20">
    <property type="match status" value="2"/>
</dbReference>
<evidence type="ECO:0000256" key="1">
    <source>
        <dbReference type="ARBA" id="ARBA00004127"/>
    </source>
</evidence>
<name>I3E9S1_BACMM</name>
<feature type="transmembrane region" description="Helical" evidence="3">
    <location>
        <begin position="215"/>
        <end position="233"/>
    </location>
</feature>